<dbReference type="InterPro" id="IPR003737">
    <property type="entry name" value="GlcNAc_PI_deacetylase-related"/>
</dbReference>
<reference evidence="3 4" key="1">
    <citation type="submission" date="2020-02" db="EMBL/GenBank/DDBJ databases">
        <title>Acidophilic actinobacteria isolated from forest soil.</title>
        <authorList>
            <person name="Golinska P."/>
        </authorList>
    </citation>
    <scope>NUCLEOTIDE SEQUENCE [LARGE SCALE GENOMIC DNA]</scope>
    <source>
        <strain evidence="3 4">NL8</strain>
    </source>
</reference>
<feature type="region of interest" description="Disordered" evidence="2">
    <location>
        <begin position="268"/>
        <end position="289"/>
    </location>
</feature>
<dbReference type="Pfam" id="PF02585">
    <property type="entry name" value="PIG-L"/>
    <property type="match status" value="1"/>
</dbReference>
<gene>
    <name evidence="3" type="ORF">KGQ19_24005</name>
</gene>
<keyword evidence="4" id="KW-1185">Reference proteome</keyword>
<feature type="compositionally biased region" description="Low complexity" evidence="2">
    <location>
        <begin position="276"/>
        <end position="289"/>
    </location>
</feature>
<dbReference type="EMBL" id="JAAFYZ010000086">
    <property type="protein sequence ID" value="MBS2549933.1"/>
    <property type="molecule type" value="Genomic_DNA"/>
</dbReference>
<sequence length="289" mass="30721">MSAIDIATAAAAAATGTATATTPKTVVAFHAHPDDEVLLTGGTLARLAAEGHRTVIVVACDGAMGDATEPGALVRLDELRASARVLGVARVHHLGYADSGHGALLFPDPPDRTRFVRASVDEAAKLLAAVLEEEHADLLLSYDAAGGYGHRDHVHVHEVGARAAELTGVRVLEATVPREPLVRLGKALQALHILRRYDFSDASWFGSPGAEITHRYDVRRYAGAKQAALARHGTQLGKNRGGLLFRILVRMPTPLFAALVGRREWYVEPRRPRPGPGTSSDTSPGSSSH</sequence>
<dbReference type="RefSeq" id="WP_212011802.1">
    <property type="nucleotide sequence ID" value="NZ_JAAFYZ010000086.1"/>
</dbReference>
<comment type="caution">
    <text evidence="3">The sequence shown here is derived from an EMBL/GenBank/DDBJ whole genome shotgun (WGS) entry which is preliminary data.</text>
</comment>
<evidence type="ECO:0000256" key="1">
    <source>
        <dbReference type="ARBA" id="ARBA00022833"/>
    </source>
</evidence>
<dbReference type="PANTHER" id="PTHR12993">
    <property type="entry name" value="N-ACETYLGLUCOSAMINYL-PHOSPHATIDYLINOSITOL DE-N-ACETYLASE-RELATED"/>
    <property type="match status" value="1"/>
</dbReference>
<evidence type="ECO:0000313" key="4">
    <source>
        <dbReference type="Proteomes" id="UP000730482"/>
    </source>
</evidence>
<evidence type="ECO:0000313" key="3">
    <source>
        <dbReference type="EMBL" id="MBS2549933.1"/>
    </source>
</evidence>
<protein>
    <submittedName>
        <fullName evidence="3">PIG-L family deacetylase</fullName>
    </submittedName>
</protein>
<proteinExistence type="predicted"/>
<dbReference type="SUPFAM" id="SSF102588">
    <property type="entry name" value="LmbE-like"/>
    <property type="match status" value="1"/>
</dbReference>
<keyword evidence="1" id="KW-0862">Zinc</keyword>
<organism evidence="3 4">
    <name type="scientific">Catenulispora pinistramenti</name>
    <dbReference type="NCBI Taxonomy" id="2705254"/>
    <lineage>
        <taxon>Bacteria</taxon>
        <taxon>Bacillati</taxon>
        <taxon>Actinomycetota</taxon>
        <taxon>Actinomycetes</taxon>
        <taxon>Catenulisporales</taxon>
        <taxon>Catenulisporaceae</taxon>
        <taxon>Catenulispora</taxon>
    </lineage>
</organism>
<dbReference type="InterPro" id="IPR024078">
    <property type="entry name" value="LmbE-like_dom_sf"/>
</dbReference>
<dbReference type="PANTHER" id="PTHR12993:SF26">
    <property type="entry name" value="1D-MYO-INOSITOL 2-ACETAMIDO-2-DEOXY-ALPHA-D-GLUCOPYRANOSIDE DEACETYLASE"/>
    <property type="match status" value="1"/>
</dbReference>
<evidence type="ECO:0000256" key="2">
    <source>
        <dbReference type="SAM" id="MobiDB-lite"/>
    </source>
</evidence>
<dbReference type="Proteomes" id="UP000730482">
    <property type="component" value="Unassembled WGS sequence"/>
</dbReference>
<name>A0ABS5KV59_9ACTN</name>
<dbReference type="Gene3D" id="3.40.50.10320">
    <property type="entry name" value="LmbE-like"/>
    <property type="match status" value="1"/>
</dbReference>
<accession>A0ABS5KV59</accession>